<feature type="domain" description="Ice-binding protein C-terminal" evidence="2">
    <location>
        <begin position="152"/>
        <end position="175"/>
    </location>
</feature>
<evidence type="ECO:0000259" key="2">
    <source>
        <dbReference type="Pfam" id="PF07589"/>
    </source>
</evidence>
<name>A0ABU8C6S6_9GAMM</name>
<dbReference type="RefSeq" id="WP_335736038.1">
    <property type="nucleotide sequence ID" value="NZ_JALAAR010000007.1"/>
</dbReference>
<accession>A0ABU8C6S6</accession>
<comment type="caution">
    <text evidence="3">The sequence shown here is derived from an EMBL/GenBank/DDBJ whole genome shotgun (WGS) entry which is preliminary data.</text>
</comment>
<dbReference type="EMBL" id="JALAAR010000007">
    <property type="protein sequence ID" value="MEH8017628.1"/>
    <property type="molecule type" value="Genomic_DNA"/>
</dbReference>
<feature type="signal peptide" evidence="1">
    <location>
        <begin position="1"/>
        <end position="25"/>
    </location>
</feature>
<keyword evidence="1" id="KW-0732">Signal</keyword>
<dbReference type="Proteomes" id="UP001375382">
    <property type="component" value="Unassembled WGS sequence"/>
</dbReference>
<keyword evidence="4" id="KW-1185">Reference proteome</keyword>
<evidence type="ECO:0000313" key="4">
    <source>
        <dbReference type="Proteomes" id="UP001375382"/>
    </source>
</evidence>
<evidence type="ECO:0000313" key="3">
    <source>
        <dbReference type="EMBL" id="MEH8017628.1"/>
    </source>
</evidence>
<gene>
    <name evidence="3" type="ORF">MN202_10305</name>
</gene>
<dbReference type="NCBIfam" id="TIGR02595">
    <property type="entry name" value="PEP_CTERM"/>
    <property type="match status" value="1"/>
</dbReference>
<evidence type="ECO:0000256" key="1">
    <source>
        <dbReference type="SAM" id="SignalP"/>
    </source>
</evidence>
<sequence length="179" mass="19362">MLKSIVLALSVVLLSAVTLSKPAHAGLILTQELLVEDPGGSIISIGAISFDTDDLDEWFPGTGELLAWQSFTLFGYEIDSSFFFVSLGFDPANVFAGLEYLNFDVSDISGEFAFSGFFDLNDPGLPPYFTSYNFTTDEFTALVNLAPGQTTAVPAPATFWLLFGALAGLMVRQRRHGLV</sequence>
<feature type="chain" id="PRO_5045412846" evidence="1">
    <location>
        <begin position="26"/>
        <end position="179"/>
    </location>
</feature>
<dbReference type="InterPro" id="IPR013424">
    <property type="entry name" value="Ice-binding_C"/>
</dbReference>
<organism evidence="3 4">
    <name type="scientific">Rheinheimera muenzenbergensis</name>
    <dbReference type="NCBI Taxonomy" id="1193628"/>
    <lineage>
        <taxon>Bacteria</taxon>
        <taxon>Pseudomonadati</taxon>
        <taxon>Pseudomonadota</taxon>
        <taxon>Gammaproteobacteria</taxon>
        <taxon>Chromatiales</taxon>
        <taxon>Chromatiaceae</taxon>
        <taxon>Rheinheimera</taxon>
    </lineage>
</organism>
<reference evidence="3 4" key="1">
    <citation type="journal article" date="2023" name="Ecotoxicol. Environ. Saf.">
        <title>Mercury remediation potential of mercury-resistant strain Rheinheimera metallidurans sp. nov. isolated from a municipal waste dumping site.</title>
        <authorList>
            <person name="Yadav V."/>
            <person name="Manjhi A."/>
            <person name="Vadakedath N."/>
        </authorList>
    </citation>
    <scope>NUCLEOTIDE SEQUENCE [LARGE SCALE GENOMIC DNA]</scope>
    <source>
        <strain evidence="3 4">E-49</strain>
    </source>
</reference>
<proteinExistence type="predicted"/>
<protein>
    <submittedName>
        <fullName evidence="3">PEP-CTERM sorting domain-containing protein</fullName>
    </submittedName>
</protein>
<dbReference type="Pfam" id="PF07589">
    <property type="entry name" value="PEP-CTERM"/>
    <property type="match status" value="1"/>
</dbReference>